<dbReference type="EMBL" id="FQUT01000003">
    <property type="protein sequence ID" value="SHF23843.1"/>
    <property type="molecule type" value="Genomic_DNA"/>
</dbReference>
<protein>
    <submittedName>
        <fullName evidence="1">Uncharacterized protein</fullName>
    </submittedName>
</protein>
<gene>
    <name evidence="1" type="ORF">SAMN05443633_103326</name>
</gene>
<name>A0A1M5A0L4_9FLAO</name>
<dbReference type="AlphaFoldDB" id="A0A1M5A0L4"/>
<dbReference type="RefSeq" id="WP_072955340.1">
    <property type="nucleotide sequence ID" value="NZ_FQUT01000003.1"/>
</dbReference>
<accession>A0A1M5A0L4</accession>
<organism evidence="1 2">
    <name type="scientific">Chryseobacterium arachidis</name>
    <dbReference type="NCBI Taxonomy" id="1416778"/>
    <lineage>
        <taxon>Bacteria</taxon>
        <taxon>Pseudomonadati</taxon>
        <taxon>Bacteroidota</taxon>
        <taxon>Flavobacteriia</taxon>
        <taxon>Flavobacteriales</taxon>
        <taxon>Weeksellaceae</taxon>
        <taxon>Chryseobacterium group</taxon>
        <taxon>Chryseobacterium</taxon>
    </lineage>
</organism>
<evidence type="ECO:0000313" key="1">
    <source>
        <dbReference type="EMBL" id="SHF23843.1"/>
    </source>
</evidence>
<keyword evidence="2" id="KW-1185">Reference proteome</keyword>
<reference evidence="2" key="1">
    <citation type="submission" date="2016-11" db="EMBL/GenBank/DDBJ databases">
        <authorList>
            <person name="Varghese N."/>
            <person name="Submissions S."/>
        </authorList>
    </citation>
    <scope>NUCLEOTIDE SEQUENCE [LARGE SCALE GENOMIC DNA]</scope>
    <source>
        <strain evidence="2">DSM 27619</strain>
    </source>
</reference>
<dbReference type="STRING" id="1416778.SAMN05443633_103326"/>
<dbReference type="Proteomes" id="UP000184518">
    <property type="component" value="Unassembled WGS sequence"/>
</dbReference>
<dbReference type="OrthoDB" id="1149259at2"/>
<proteinExistence type="predicted"/>
<evidence type="ECO:0000313" key="2">
    <source>
        <dbReference type="Proteomes" id="UP000184518"/>
    </source>
</evidence>
<sequence length="179" mass="21025">MTYQEFDNNINLGSLKNRDLETYLLALLKLAEQEREQILTAELLLKLLQDACTSKPKKFNVEWLKIKDEPDENTFMNSKTNSSTDKTRVSDIGEFYYSVAVLKFQIAELHKMKGKQLEDEGRYFGIDSETGNRWYNFDPSSILDCGMRCFMDHVRDDNQEFEVSWRTLGDLLEMGRMYE</sequence>